<feature type="transmembrane region" description="Helical" evidence="1">
    <location>
        <begin position="37"/>
        <end position="57"/>
    </location>
</feature>
<feature type="transmembrane region" description="Helical" evidence="1">
    <location>
        <begin position="6"/>
        <end position="25"/>
    </location>
</feature>
<organism evidence="2">
    <name type="scientific">freshwater metagenome</name>
    <dbReference type="NCBI Taxonomy" id="449393"/>
    <lineage>
        <taxon>unclassified sequences</taxon>
        <taxon>metagenomes</taxon>
        <taxon>ecological metagenomes</taxon>
    </lineage>
</organism>
<keyword evidence="1" id="KW-1133">Transmembrane helix</keyword>
<evidence type="ECO:0000256" key="1">
    <source>
        <dbReference type="SAM" id="Phobius"/>
    </source>
</evidence>
<dbReference type="AlphaFoldDB" id="A0A6J6EVD3"/>
<reference evidence="2" key="1">
    <citation type="submission" date="2020-05" db="EMBL/GenBank/DDBJ databases">
        <authorList>
            <person name="Chiriac C."/>
            <person name="Salcher M."/>
            <person name="Ghai R."/>
            <person name="Kavagutti S V."/>
        </authorList>
    </citation>
    <scope>NUCLEOTIDE SEQUENCE</scope>
</reference>
<name>A0A6J6EVD3_9ZZZZ</name>
<gene>
    <name evidence="2" type="ORF">UFOPK1726_00617</name>
</gene>
<sequence length="89" mass="9351">MNGFLAAIIAGVFATLLFYIETRFVSKTPENISRSTLMKSFLLGFISGYVAIWLLGFQTPSIGISSKIISGGGAGALNNIAMTTGVAPF</sequence>
<keyword evidence="1" id="KW-0472">Membrane</keyword>
<accession>A0A6J6EVD3</accession>
<keyword evidence="1" id="KW-0812">Transmembrane</keyword>
<evidence type="ECO:0000313" key="2">
    <source>
        <dbReference type="EMBL" id="CAB4576728.1"/>
    </source>
</evidence>
<proteinExistence type="predicted"/>
<protein>
    <submittedName>
        <fullName evidence="2">Unannotated protein</fullName>
    </submittedName>
</protein>
<dbReference type="EMBL" id="CAEZTT010000060">
    <property type="protein sequence ID" value="CAB4576728.1"/>
    <property type="molecule type" value="Genomic_DNA"/>
</dbReference>